<dbReference type="EMBL" id="JANPWB010000010">
    <property type="protein sequence ID" value="KAJ1144757.1"/>
    <property type="molecule type" value="Genomic_DNA"/>
</dbReference>
<sequence length="118" mass="12678">MPRSCIYTRARPQALWVSAQGVFPTLREALGALGPTMGHESIRTRPIGCQRPGDNNLLPEATGGVCWGGLGIRGGATPAQLAQGSEAFPGLSMCHRGIRAHFQCRETANSLAWVRRHT</sequence>
<evidence type="ECO:0000313" key="1">
    <source>
        <dbReference type="EMBL" id="KAJ1144757.1"/>
    </source>
</evidence>
<reference evidence="1" key="1">
    <citation type="journal article" date="2022" name="bioRxiv">
        <title>Sequencing and chromosome-scale assembly of the giantPleurodeles waltlgenome.</title>
        <authorList>
            <person name="Brown T."/>
            <person name="Elewa A."/>
            <person name="Iarovenko S."/>
            <person name="Subramanian E."/>
            <person name="Araus A.J."/>
            <person name="Petzold A."/>
            <person name="Susuki M."/>
            <person name="Suzuki K.-i.T."/>
            <person name="Hayashi T."/>
            <person name="Toyoda A."/>
            <person name="Oliveira C."/>
            <person name="Osipova E."/>
            <person name="Leigh N.D."/>
            <person name="Simon A."/>
            <person name="Yun M.H."/>
        </authorList>
    </citation>
    <scope>NUCLEOTIDE SEQUENCE</scope>
    <source>
        <strain evidence="1">20211129_DDA</strain>
        <tissue evidence="1">Liver</tissue>
    </source>
</reference>
<keyword evidence="2" id="KW-1185">Reference proteome</keyword>
<evidence type="ECO:0000313" key="2">
    <source>
        <dbReference type="Proteomes" id="UP001066276"/>
    </source>
</evidence>
<dbReference type="Proteomes" id="UP001066276">
    <property type="component" value="Chromosome 6"/>
</dbReference>
<comment type="caution">
    <text evidence="1">The sequence shown here is derived from an EMBL/GenBank/DDBJ whole genome shotgun (WGS) entry which is preliminary data.</text>
</comment>
<protein>
    <submittedName>
        <fullName evidence="1">Uncharacterized protein</fullName>
    </submittedName>
</protein>
<gene>
    <name evidence="1" type="ORF">NDU88_011054</name>
</gene>
<accession>A0AAV7QZ00</accession>
<proteinExistence type="predicted"/>
<name>A0AAV7QZ00_PLEWA</name>
<organism evidence="1 2">
    <name type="scientific">Pleurodeles waltl</name>
    <name type="common">Iberian ribbed newt</name>
    <dbReference type="NCBI Taxonomy" id="8319"/>
    <lineage>
        <taxon>Eukaryota</taxon>
        <taxon>Metazoa</taxon>
        <taxon>Chordata</taxon>
        <taxon>Craniata</taxon>
        <taxon>Vertebrata</taxon>
        <taxon>Euteleostomi</taxon>
        <taxon>Amphibia</taxon>
        <taxon>Batrachia</taxon>
        <taxon>Caudata</taxon>
        <taxon>Salamandroidea</taxon>
        <taxon>Salamandridae</taxon>
        <taxon>Pleurodelinae</taxon>
        <taxon>Pleurodeles</taxon>
    </lineage>
</organism>
<dbReference type="AlphaFoldDB" id="A0AAV7QZ00"/>